<dbReference type="InterPro" id="IPR001245">
    <property type="entry name" value="Ser-Thr/Tyr_kinase_cat_dom"/>
</dbReference>
<dbReference type="Pfam" id="PF07714">
    <property type="entry name" value="PK_Tyr_Ser-Thr"/>
    <property type="match status" value="1"/>
</dbReference>
<evidence type="ECO:0000313" key="3">
    <source>
        <dbReference type="EMBL" id="KAK7682508.1"/>
    </source>
</evidence>
<dbReference type="Proteomes" id="UP001385951">
    <property type="component" value="Unassembled WGS sequence"/>
</dbReference>
<feature type="compositionally biased region" description="Low complexity" evidence="1">
    <location>
        <begin position="156"/>
        <end position="169"/>
    </location>
</feature>
<name>A0AAW0FLJ4_9APHY</name>
<gene>
    <name evidence="3" type="ORF">QCA50_014308</name>
</gene>
<evidence type="ECO:0000313" key="4">
    <source>
        <dbReference type="Proteomes" id="UP001385951"/>
    </source>
</evidence>
<dbReference type="InterPro" id="IPR011009">
    <property type="entry name" value="Kinase-like_dom_sf"/>
</dbReference>
<dbReference type="PANTHER" id="PTHR44329">
    <property type="entry name" value="SERINE/THREONINE-PROTEIN KINASE TNNI3K-RELATED"/>
    <property type="match status" value="1"/>
</dbReference>
<protein>
    <recommendedName>
        <fullName evidence="2">Protein kinase domain-containing protein</fullName>
    </recommendedName>
</protein>
<accession>A0AAW0FLJ4</accession>
<dbReference type="InterPro" id="IPR000719">
    <property type="entry name" value="Prot_kinase_dom"/>
</dbReference>
<evidence type="ECO:0000259" key="2">
    <source>
        <dbReference type="PROSITE" id="PS50011"/>
    </source>
</evidence>
<dbReference type="PIRSF" id="PIRSF000654">
    <property type="entry name" value="Integrin-linked_kinase"/>
    <property type="match status" value="1"/>
</dbReference>
<organism evidence="3 4">
    <name type="scientific">Cerrena zonata</name>
    <dbReference type="NCBI Taxonomy" id="2478898"/>
    <lineage>
        <taxon>Eukaryota</taxon>
        <taxon>Fungi</taxon>
        <taxon>Dikarya</taxon>
        <taxon>Basidiomycota</taxon>
        <taxon>Agaricomycotina</taxon>
        <taxon>Agaricomycetes</taxon>
        <taxon>Polyporales</taxon>
        <taxon>Cerrenaceae</taxon>
        <taxon>Cerrena</taxon>
    </lineage>
</organism>
<sequence length="297" mass="34019">MSGGFADVYRGRYQRKDVALKVLRAFSNTNQVTQDILIRKLHYEALLWRNINHRHVLPFLGIDDCIFNSGACMVSAYMAHGYVRHKTEALLRQYGQDDLYYRRYIYKWLYETALGLDYLHEEGIVHGDLRGPNILIDETRSVLLADFGLSVFAESNSRQNGSSRGGNPRWMAPEQLDPEGCGKNSDRPTIHSDVFSFACVCVELYTSQIPYQELTDYQVLMGVPQGRRPAFKTRNTDFELDVGIPLEPLKRLANRCWSHAPEERPHIKEIVSHMADLQIPWASSPMSNTWPVFDSGC</sequence>
<keyword evidence="4" id="KW-1185">Reference proteome</keyword>
<dbReference type="GO" id="GO:0004674">
    <property type="term" value="F:protein serine/threonine kinase activity"/>
    <property type="evidence" value="ECO:0007669"/>
    <property type="project" value="TreeGrafter"/>
</dbReference>
<feature type="region of interest" description="Disordered" evidence="1">
    <location>
        <begin position="156"/>
        <end position="184"/>
    </location>
</feature>
<reference evidence="3 4" key="1">
    <citation type="submission" date="2022-09" db="EMBL/GenBank/DDBJ databases">
        <authorList>
            <person name="Palmer J.M."/>
        </authorList>
    </citation>
    <scope>NUCLEOTIDE SEQUENCE [LARGE SCALE GENOMIC DNA]</scope>
    <source>
        <strain evidence="3 4">DSM 7382</strain>
    </source>
</reference>
<comment type="caution">
    <text evidence="3">The sequence shown here is derived from an EMBL/GenBank/DDBJ whole genome shotgun (WGS) entry which is preliminary data.</text>
</comment>
<dbReference type="AlphaFoldDB" id="A0AAW0FLJ4"/>
<proteinExistence type="predicted"/>
<evidence type="ECO:0000256" key="1">
    <source>
        <dbReference type="SAM" id="MobiDB-lite"/>
    </source>
</evidence>
<dbReference type="EMBL" id="JASBNA010000035">
    <property type="protein sequence ID" value="KAK7682508.1"/>
    <property type="molecule type" value="Genomic_DNA"/>
</dbReference>
<dbReference type="SUPFAM" id="SSF56112">
    <property type="entry name" value="Protein kinase-like (PK-like)"/>
    <property type="match status" value="1"/>
</dbReference>
<feature type="domain" description="Protein kinase" evidence="2">
    <location>
        <begin position="1"/>
        <end position="282"/>
    </location>
</feature>
<dbReference type="InterPro" id="IPR051681">
    <property type="entry name" value="Ser/Thr_Kinases-Pseudokinases"/>
</dbReference>
<dbReference type="Gene3D" id="1.10.510.10">
    <property type="entry name" value="Transferase(Phosphotransferase) domain 1"/>
    <property type="match status" value="1"/>
</dbReference>
<dbReference type="PROSITE" id="PS50011">
    <property type="entry name" value="PROTEIN_KINASE_DOM"/>
    <property type="match status" value="1"/>
</dbReference>
<dbReference type="GO" id="GO:0005524">
    <property type="term" value="F:ATP binding"/>
    <property type="evidence" value="ECO:0007669"/>
    <property type="project" value="InterPro"/>
</dbReference>